<comment type="caution">
    <text evidence="1">The sequence shown here is derived from an EMBL/GenBank/DDBJ whole genome shotgun (WGS) entry which is preliminary data.</text>
</comment>
<evidence type="ECO:0000313" key="2">
    <source>
        <dbReference type="Proteomes" id="UP000288429"/>
    </source>
</evidence>
<accession>A0A428U4U2</accession>
<reference evidence="1 2" key="1">
    <citation type="submission" date="2017-06" db="EMBL/GenBank/DDBJ databases">
        <title>Cmopartive genomic analysis of Ambrosia Fusariam Clade fungi.</title>
        <authorList>
            <person name="Stajich J.E."/>
            <person name="Carrillo J."/>
            <person name="Kijimoto T."/>
            <person name="Eskalen A."/>
            <person name="O'Donnell K."/>
            <person name="Kasson M."/>
        </authorList>
    </citation>
    <scope>NUCLEOTIDE SEQUENCE [LARGE SCALE GENOMIC DNA]</scope>
    <source>
        <strain evidence="1 2">NRRL 20438</strain>
    </source>
</reference>
<proteinExistence type="predicted"/>
<dbReference type="EMBL" id="NIZV01000098">
    <property type="protein sequence ID" value="RSM09246.1"/>
    <property type="molecule type" value="Genomic_DNA"/>
</dbReference>
<dbReference type="Proteomes" id="UP000288429">
    <property type="component" value="Unassembled WGS sequence"/>
</dbReference>
<protein>
    <recommendedName>
        <fullName evidence="3">SNF2 N-terminal domain-containing protein</fullName>
    </recommendedName>
</protein>
<sequence length="189" mass="21469">MTKEGLKLAARSDFRGCVLSDAAGLGKTLTALTALLKLPEDHLQMNLMALFLWCVEGIPLRRYEAIRRGDRQSRLRWLLRDRDLDGYQHSIANALGTEMRVDQLNMRVKPPNSSKSMGNPINPGIAVRREAEHSALIFDESQDVKTEYLYLDQAIRDLSYEYAFLLTGTPFYNMGVGATLRDSYVWRLA</sequence>
<dbReference type="SUPFAM" id="SSF52540">
    <property type="entry name" value="P-loop containing nucleoside triphosphate hydrolases"/>
    <property type="match status" value="1"/>
</dbReference>
<evidence type="ECO:0008006" key="3">
    <source>
        <dbReference type="Google" id="ProtNLM"/>
    </source>
</evidence>
<name>A0A428U4U2_9HYPO</name>
<organism evidence="1 2">
    <name type="scientific">Fusarium ambrosium</name>
    <dbReference type="NCBI Taxonomy" id="131363"/>
    <lineage>
        <taxon>Eukaryota</taxon>
        <taxon>Fungi</taxon>
        <taxon>Dikarya</taxon>
        <taxon>Ascomycota</taxon>
        <taxon>Pezizomycotina</taxon>
        <taxon>Sordariomycetes</taxon>
        <taxon>Hypocreomycetidae</taxon>
        <taxon>Hypocreales</taxon>
        <taxon>Nectriaceae</taxon>
        <taxon>Fusarium</taxon>
        <taxon>Fusarium solani species complex</taxon>
    </lineage>
</organism>
<dbReference type="InterPro" id="IPR027417">
    <property type="entry name" value="P-loop_NTPase"/>
</dbReference>
<dbReference type="Gene3D" id="3.40.50.300">
    <property type="entry name" value="P-loop containing nucleotide triphosphate hydrolases"/>
    <property type="match status" value="1"/>
</dbReference>
<gene>
    <name evidence="1" type="ORF">CDV31_007818</name>
</gene>
<keyword evidence="2" id="KW-1185">Reference proteome</keyword>
<dbReference type="AlphaFoldDB" id="A0A428U4U2"/>
<evidence type="ECO:0000313" key="1">
    <source>
        <dbReference type="EMBL" id="RSM09246.1"/>
    </source>
</evidence>